<evidence type="ECO:0008006" key="4">
    <source>
        <dbReference type="Google" id="ProtNLM"/>
    </source>
</evidence>
<dbReference type="RefSeq" id="WP_397720863.1">
    <property type="nucleotide sequence ID" value="NZ_AP035884.1"/>
</dbReference>
<dbReference type="KEGG" id="stcm:SCMC78_12950"/>
<feature type="transmembrane region" description="Helical" evidence="2">
    <location>
        <begin position="177"/>
        <end position="197"/>
    </location>
</feature>
<protein>
    <recommendedName>
        <fullName evidence="4">Integral membrane protein</fullName>
    </recommendedName>
</protein>
<gene>
    <name evidence="3" type="ORF">SCMC78_12950</name>
</gene>
<sequence>MSQPWQPQPPQHNPYGQPAPQQQPGYGYPAAPYPPQQPMQHGYPSPYAPGFPSSGGPRAGKAFFLGLLVSGALGLVYSGILLATHKDLSRVGLQTSYLVLAAALAVGVGAVVGRTGGRGAGPQVWAAILAAPAAYFGVANGYVFTLLDAGGVDLLELVLENEPLAPHKFWWHRLNGGVALVGLVVAAGGAFAVANVIGRKQQPQQY</sequence>
<feature type="compositionally biased region" description="Pro residues" evidence="1">
    <location>
        <begin position="1"/>
        <end position="12"/>
    </location>
</feature>
<dbReference type="EMBL" id="AP035884">
    <property type="protein sequence ID" value="BFP51488.1"/>
    <property type="molecule type" value="Genomic_DNA"/>
</dbReference>
<proteinExistence type="predicted"/>
<keyword evidence="2" id="KW-1133">Transmembrane helix</keyword>
<feature type="transmembrane region" description="Helical" evidence="2">
    <location>
        <begin position="124"/>
        <end position="147"/>
    </location>
</feature>
<dbReference type="AlphaFoldDB" id="A0AB33KCX1"/>
<keyword evidence="2" id="KW-0472">Membrane</keyword>
<evidence type="ECO:0000256" key="1">
    <source>
        <dbReference type="SAM" id="MobiDB-lite"/>
    </source>
</evidence>
<feature type="compositionally biased region" description="Low complexity" evidence="1">
    <location>
        <begin position="14"/>
        <end position="30"/>
    </location>
</feature>
<name>A0AB33KCX1_9ACTN</name>
<evidence type="ECO:0000256" key="2">
    <source>
        <dbReference type="SAM" id="Phobius"/>
    </source>
</evidence>
<reference evidence="3" key="1">
    <citation type="submission" date="2024-07" db="EMBL/GenBank/DDBJ databases">
        <title>Complete genome sequences of cellulolytic bacteria, Kitasatospora sp. CMC57 and Streptomyces sp. CMC78, isolated from Japanese agricultural soil.</title>
        <authorList>
            <person name="Hashimoto T."/>
            <person name="Ito M."/>
            <person name="Iwamoto M."/>
            <person name="Fukahori D."/>
            <person name="Shoda T."/>
            <person name="Sakoda M."/>
            <person name="Morohoshi T."/>
            <person name="Mitsuboshi M."/>
            <person name="Nishizawa T."/>
        </authorList>
    </citation>
    <scope>NUCLEOTIDE SEQUENCE</scope>
    <source>
        <strain evidence="3">CMC78</strain>
    </source>
</reference>
<feature type="region of interest" description="Disordered" evidence="1">
    <location>
        <begin position="1"/>
        <end position="51"/>
    </location>
</feature>
<feature type="transmembrane region" description="Helical" evidence="2">
    <location>
        <begin position="62"/>
        <end position="83"/>
    </location>
</feature>
<feature type="transmembrane region" description="Helical" evidence="2">
    <location>
        <begin position="95"/>
        <end position="112"/>
    </location>
</feature>
<organism evidence="3">
    <name type="scientific">Streptomyces sp. CMC78</name>
    <dbReference type="NCBI Taxonomy" id="3231512"/>
    <lineage>
        <taxon>Bacteria</taxon>
        <taxon>Bacillati</taxon>
        <taxon>Actinomycetota</taxon>
        <taxon>Actinomycetes</taxon>
        <taxon>Kitasatosporales</taxon>
        <taxon>Streptomycetaceae</taxon>
        <taxon>Streptomyces</taxon>
    </lineage>
</organism>
<keyword evidence="2" id="KW-0812">Transmembrane</keyword>
<accession>A0AB33KCX1</accession>
<evidence type="ECO:0000313" key="3">
    <source>
        <dbReference type="EMBL" id="BFP51488.1"/>
    </source>
</evidence>